<evidence type="ECO:0000313" key="3">
    <source>
        <dbReference type="Proteomes" id="UP000182486"/>
    </source>
</evidence>
<comment type="caution">
    <text evidence="1">The sequence shown here is derived from an EMBL/GenBank/DDBJ whole genome shotgun (WGS) entry which is preliminary data.</text>
</comment>
<dbReference type="EMBL" id="MEIA01000007">
    <property type="protein sequence ID" value="OJF15960.1"/>
    <property type="molecule type" value="Genomic_DNA"/>
</dbReference>
<gene>
    <name evidence="2" type="ORF">BG844_01625</name>
    <name evidence="1" type="ORF">BG844_08365</name>
</gene>
<sequence>MHVDRIMTEASDRSLILRADVHFETHWVWGDEPFRLWYRYPPEFSPWLSAGNGDPFVAALLGVAMRLGEDLHIDADVSPRLHRHAATTIQDIWTRWHADFQRVRLHCGVGAPRMPEREHRRGLFFSLGVDSAYCLAKNRHGGPVVEDRIDDLIMIEGFDVYLWESERFPPMVAAAERVAAATGARVVPVTTNLREVTDRVVDWVTMHFAAGLASTVLGIGGAYDAVHLAASFTYDNLFPGGSHPLLDPLWGTEGVTIVHDGCEAGRMDKIRVLADPEYQVLLDNLRVCNTGELTDAYNCGHCEKCVRTMIALRAVGALDRCASLPSTIDVERLAGFPLRPEYHITAYQELLDALGDDELDRRLRGVLEDRLRLCAEAGTAIGLQVAAPEPASPVVRRPGR</sequence>
<proteinExistence type="predicted"/>
<reference evidence="1 3" key="1">
    <citation type="submission" date="2016-09" db="EMBL/GenBank/DDBJ databases">
        <title>Couchioplanes caeruleus draft genome sequence.</title>
        <authorList>
            <person name="Sheehan J."/>
            <person name="Caffrey P."/>
        </authorList>
    </citation>
    <scope>NUCLEOTIDE SEQUENCE [LARGE SCALE GENOMIC DNA]</scope>
    <source>
        <strain evidence="1 3">DSM 43634</strain>
    </source>
</reference>
<name>A0A1K0GBU9_9ACTN</name>
<evidence type="ECO:0000313" key="2">
    <source>
        <dbReference type="EMBL" id="OJF15960.1"/>
    </source>
</evidence>
<dbReference type="EMBL" id="MEIA01000089">
    <property type="protein sequence ID" value="OJF14714.1"/>
    <property type="molecule type" value="Genomic_DNA"/>
</dbReference>
<evidence type="ECO:0000313" key="1">
    <source>
        <dbReference type="EMBL" id="OJF14714.1"/>
    </source>
</evidence>
<accession>A0A1K0GBU9</accession>
<dbReference type="Proteomes" id="UP000182486">
    <property type="component" value="Unassembled WGS sequence"/>
</dbReference>
<keyword evidence="3" id="KW-1185">Reference proteome</keyword>
<dbReference type="AlphaFoldDB" id="A0A1K0GBU9"/>
<organism evidence="1 3">
    <name type="scientific">Couchioplanes caeruleus subsp. caeruleus</name>
    <dbReference type="NCBI Taxonomy" id="56427"/>
    <lineage>
        <taxon>Bacteria</taxon>
        <taxon>Bacillati</taxon>
        <taxon>Actinomycetota</taxon>
        <taxon>Actinomycetes</taxon>
        <taxon>Micromonosporales</taxon>
        <taxon>Micromonosporaceae</taxon>
        <taxon>Couchioplanes</taxon>
    </lineage>
</organism>
<protein>
    <submittedName>
        <fullName evidence="1">Uncharacterized protein</fullName>
    </submittedName>
</protein>